<gene>
    <name evidence="1" type="ORF">E4U92_25450</name>
</gene>
<dbReference type="AlphaFoldDB" id="A0A4U5WXA9"/>
<dbReference type="Proteomes" id="UP000308632">
    <property type="component" value="Unassembled WGS sequence"/>
</dbReference>
<protein>
    <submittedName>
        <fullName evidence="1">Uncharacterized protein</fullName>
    </submittedName>
</protein>
<comment type="caution">
    <text evidence="1">The sequence shown here is derived from an EMBL/GenBank/DDBJ whole genome shotgun (WGS) entry which is preliminary data.</text>
</comment>
<accession>A0A4U5WXA9</accession>
<reference evidence="1 2" key="1">
    <citation type="submission" date="2019-04" db="EMBL/GenBank/DDBJ databases">
        <title>Streptomyces lasaliensis sp.nov., an Actinomycete isolated from soil which produces the polyether antibiotic lasalocid.</title>
        <authorList>
            <person name="Erwin G."/>
            <person name="Haber C."/>
        </authorList>
    </citation>
    <scope>NUCLEOTIDE SEQUENCE [LARGE SCALE GENOMIC DNA]</scope>
    <source>
        <strain evidence="1 2">DSM 40089</strain>
    </source>
</reference>
<sequence length="91" mass="10095">MPISVDGMPKNLQGLVMDLAFKGVIELVKNAEDRSIAWNEGGDIRAAATFTLLPEHPIRVEVVKRRNGHISVQFPPVKVIKGQAKRKRPGR</sequence>
<organism evidence="1 2">
    <name type="scientific">Streptomyces galbus</name>
    <dbReference type="NCBI Taxonomy" id="33898"/>
    <lineage>
        <taxon>Bacteria</taxon>
        <taxon>Bacillati</taxon>
        <taxon>Actinomycetota</taxon>
        <taxon>Actinomycetes</taxon>
        <taxon>Kitasatosporales</taxon>
        <taxon>Streptomycetaceae</taxon>
        <taxon>Streptomyces</taxon>
    </lineage>
</organism>
<dbReference type="RefSeq" id="WP_137302769.1">
    <property type="nucleotide sequence ID" value="NZ_BMVD01000004.1"/>
</dbReference>
<name>A0A4U5WXA9_STRGB</name>
<dbReference type="EMBL" id="SZPR01000019">
    <property type="protein sequence ID" value="TKT07197.1"/>
    <property type="molecule type" value="Genomic_DNA"/>
</dbReference>
<evidence type="ECO:0000313" key="2">
    <source>
        <dbReference type="Proteomes" id="UP000308632"/>
    </source>
</evidence>
<evidence type="ECO:0000313" key="1">
    <source>
        <dbReference type="EMBL" id="TKT07197.1"/>
    </source>
</evidence>
<proteinExistence type="predicted"/>